<evidence type="ECO:0008006" key="3">
    <source>
        <dbReference type="Google" id="ProtNLM"/>
    </source>
</evidence>
<dbReference type="InterPro" id="IPR036397">
    <property type="entry name" value="RNaseH_sf"/>
</dbReference>
<accession>A0AAF5DPD4</accession>
<dbReference type="InterPro" id="IPR012337">
    <property type="entry name" value="RNaseH-like_sf"/>
</dbReference>
<keyword evidence="1" id="KW-1185">Reference proteome</keyword>
<proteinExistence type="predicted"/>
<dbReference type="Gene3D" id="3.30.420.10">
    <property type="entry name" value="Ribonuclease H-like superfamily/Ribonuclease H"/>
    <property type="match status" value="1"/>
</dbReference>
<dbReference type="GO" id="GO:0003676">
    <property type="term" value="F:nucleic acid binding"/>
    <property type="evidence" value="ECO:0007669"/>
    <property type="project" value="InterPro"/>
</dbReference>
<reference evidence="2" key="1">
    <citation type="submission" date="2024-02" db="UniProtKB">
        <authorList>
            <consortium name="WormBaseParasite"/>
        </authorList>
    </citation>
    <scope>IDENTIFICATION</scope>
</reference>
<organism evidence="1 2">
    <name type="scientific">Strongyloides stercoralis</name>
    <name type="common">Threadworm</name>
    <dbReference type="NCBI Taxonomy" id="6248"/>
    <lineage>
        <taxon>Eukaryota</taxon>
        <taxon>Metazoa</taxon>
        <taxon>Ecdysozoa</taxon>
        <taxon>Nematoda</taxon>
        <taxon>Chromadorea</taxon>
        <taxon>Rhabditida</taxon>
        <taxon>Tylenchina</taxon>
        <taxon>Panagrolaimomorpha</taxon>
        <taxon>Strongyloidoidea</taxon>
        <taxon>Strongyloididae</taxon>
        <taxon>Strongyloides</taxon>
    </lineage>
</organism>
<protein>
    <recommendedName>
        <fullName evidence="3">Integrase catalytic domain-containing protein</fullName>
    </recommendedName>
</protein>
<name>A0AAF5DPD4_STRER</name>
<dbReference type="AlphaFoldDB" id="A0AAF5DPD4"/>
<dbReference type="Proteomes" id="UP000035681">
    <property type="component" value="Unplaced"/>
</dbReference>
<sequence>MEKAYVDIGYSEVFMSFFVILVETYSNYTFASWISNMKAIKILDNQTNFRSRELVEYLKSKGIEAQYSIPFEHFTNGKAEQKSRQTPCTKNKIKYTPLQRFFNNKERELSNTITSNKQKNITLLFVHGYYKPRPDINSNWLPCYVLQKVNNYVYIIMEPRKALTRRTSRFVKLTTNPLPEDIIAKAKTKLEGCNT</sequence>
<evidence type="ECO:0000313" key="1">
    <source>
        <dbReference type="Proteomes" id="UP000035681"/>
    </source>
</evidence>
<dbReference type="WBParaSite" id="TCONS_00016186.p1">
    <property type="protein sequence ID" value="TCONS_00016186.p1"/>
    <property type="gene ID" value="XLOC_010854"/>
</dbReference>
<dbReference type="SUPFAM" id="SSF53098">
    <property type="entry name" value="Ribonuclease H-like"/>
    <property type="match status" value="1"/>
</dbReference>
<evidence type="ECO:0000313" key="2">
    <source>
        <dbReference type="WBParaSite" id="TCONS_00016186.p1"/>
    </source>
</evidence>